<name>A0A6J5N3S4_9CAUD</name>
<sequence length="76" mass="8567">METLAKIKATMTFSDLNTLIEMHRDGIGRLKRSYANCKRPQWVDDEIGGLYDKIRMAEYQKSALIEASTGVTNASL</sequence>
<protein>
    <submittedName>
        <fullName evidence="1">Uncharacterized protein</fullName>
    </submittedName>
</protein>
<reference evidence="1" key="1">
    <citation type="submission" date="2020-04" db="EMBL/GenBank/DDBJ databases">
        <authorList>
            <person name="Chiriac C."/>
            <person name="Salcher M."/>
            <person name="Ghai R."/>
            <person name="Kavagutti S V."/>
        </authorList>
    </citation>
    <scope>NUCLEOTIDE SEQUENCE</scope>
</reference>
<accession>A0A6J5N3S4</accession>
<dbReference type="EMBL" id="LR796567">
    <property type="protein sequence ID" value="CAB4151936.1"/>
    <property type="molecule type" value="Genomic_DNA"/>
</dbReference>
<organism evidence="1">
    <name type="scientific">uncultured Caudovirales phage</name>
    <dbReference type="NCBI Taxonomy" id="2100421"/>
    <lineage>
        <taxon>Viruses</taxon>
        <taxon>Duplodnaviria</taxon>
        <taxon>Heunggongvirae</taxon>
        <taxon>Uroviricota</taxon>
        <taxon>Caudoviricetes</taxon>
        <taxon>Peduoviridae</taxon>
        <taxon>Maltschvirus</taxon>
        <taxon>Maltschvirus maltsch</taxon>
    </lineage>
</organism>
<gene>
    <name evidence="1" type="ORF">UFOVP589_45</name>
</gene>
<evidence type="ECO:0000313" key="1">
    <source>
        <dbReference type="EMBL" id="CAB4151936.1"/>
    </source>
</evidence>
<proteinExistence type="predicted"/>